<dbReference type="PANTHER" id="PTHR35043:SF7">
    <property type="entry name" value="TRANSCRIPTION FACTOR DOMAIN-CONTAINING PROTEIN"/>
    <property type="match status" value="1"/>
</dbReference>
<keyword evidence="1" id="KW-1133">Transmembrane helix</keyword>
<evidence type="ECO:0000256" key="1">
    <source>
        <dbReference type="SAM" id="Phobius"/>
    </source>
</evidence>
<organism evidence="2 3">
    <name type="scientific">Marasmiellus scandens</name>
    <dbReference type="NCBI Taxonomy" id="2682957"/>
    <lineage>
        <taxon>Eukaryota</taxon>
        <taxon>Fungi</taxon>
        <taxon>Dikarya</taxon>
        <taxon>Basidiomycota</taxon>
        <taxon>Agaricomycotina</taxon>
        <taxon>Agaricomycetes</taxon>
        <taxon>Agaricomycetidae</taxon>
        <taxon>Agaricales</taxon>
        <taxon>Marasmiineae</taxon>
        <taxon>Omphalotaceae</taxon>
        <taxon>Marasmiellus</taxon>
    </lineage>
</organism>
<comment type="caution">
    <text evidence="2">The sequence shown here is derived from an EMBL/GenBank/DDBJ whole genome shotgun (WGS) entry which is preliminary data.</text>
</comment>
<sequence length="314" mass="35542">MDKSRGDAISKIVVIGQTLWFIIQCIARAIEGLPITNLEIMTLAFAMLNFITYFMWWSKPQGVHYPIKIDISERGYGLHKQQLNLDSEKLEEHMIKRENQAESFEESVIQEIVGLMAARENKGTQGAKRRNHGLITTGLAAVGHASASDWEAVCNAFDSIPPPIRAATYLLLTIINQSVDLTFGRAHYEAGISFKDIPKRLWVAFFSLFVLFGGIHCIPWSFAFPTHTEQILWRVCAILVTSFPFLLWIFREMDEKSASGSLANTIVRLLEVITLPVLYIIARFTLIVLGFMELRTLAPGAYQIVEWTMLIPHI</sequence>
<proteinExistence type="predicted"/>
<gene>
    <name evidence="2" type="ORF">VKT23_012376</name>
</gene>
<dbReference type="EMBL" id="JBANRG010000030">
    <property type="protein sequence ID" value="KAK7451697.1"/>
    <property type="molecule type" value="Genomic_DNA"/>
</dbReference>
<feature type="transmembrane region" description="Helical" evidence="1">
    <location>
        <begin position="201"/>
        <end position="225"/>
    </location>
</feature>
<keyword evidence="1" id="KW-0472">Membrane</keyword>
<keyword evidence="1" id="KW-0812">Transmembrane</keyword>
<reference evidence="2 3" key="1">
    <citation type="submission" date="2024-01" db="EMBL/GenBank/DDBJ databases">
        <title>A draft genome for the cacao thread blight pathogen Marasmiellus scandens.</title>
        <authorList>
            <person name="Baruah I.K."/>
            <person name="Leung J."/>
            <person name="Bukari Y."/>
            <person name="Amoako-Attah I."/>
            <person name="Meinhardt L.W."/>
            <person name="Bailey B.A."/>
            <person name="Cohen S.P."/>
        </authorList>
    </citation>
    <scope>NUCLEOTIDE SEQUENCE [LARGE SCALE GENOMIC DNA]</scope>
    <source>
        <strain evidence="2 3">GH-19</strain>
    </source>
</reference>
<keyword evidence="3" id="KW-1185">Reference proteome</keyword>
<evidence type="ECO:0000313" key="3">
    <source>
        <dbReference type="Proteomes" id="UP001498398"/>
    </source>
</evidence>
<name>A0ABR1J9Y7_9AGAR</name>
<evidence type="ECO:0000313" key="2">
    <source>
        <dbReference type="EMBL" id="KAK7451697.1"/>
    </source>
</evidence>
<accession>A0ABR1J9Y7</accession>
<dbReference type="PANTHER" id="PTHR35043">
    <property type="entry name" value="TRANSCRIPTION FACTOR DOMAIN-CONTAINING PROTEIN"/>
    <property type="match status" value="1"/>
</dbReference>
<feature type="transmembrane region" description="Helical" evidence="1">
    <location>
        <begin position="231"/>
        <end position="250"/>
    </location>
</feature>
<feature type="transmembrane region" description="Helical" evidence="1">
    <location>
        <begin position="36"/>
        <end position="56"/>
    </location>
</feature>
<protein>
    <recommendedName>
        <fullName evidence="4">PIN-like protein</fullName>
    </recommendedName>
</protein>
<evidence type="ECO:0008006" key="4">
    <source>
        <dbReference type="Google" id="ProtNLM"/>
    </source>
</evidence>
<dbReference type="Proteomes" id="UP001498398">
    <property type="component" value="Unassembled WGS sequence"/>
</dbReference>
<feature type="transmembrane region" description="Helical" evidence="1">
    <location>
        <begin position="270"/>
        <end position="292"/>
    </location>
</feature>